<evidence type="ECO:0000256" key="7">
    <source>
        <dbReference type="ARBA" id="ARBA00022853"/>
    </source>
</evidence>
<keyword evidence="8" id="KW-0496">Mitochondrion</keyword>
<keyword evidence="16" id="KW-1185">Reference proteome</keyword>
<evidence type="ECO:0000256" key="5">
    <source>
        <dbReference type="ARBA" id="ARBA00022553"/>
    </source>
</evidence>
<evidence type="ECO:0000256" key="6">
    <source>
        <dbReference type="ARBA" id="ARBA00022843"/>
    </source>
</evidence>
<organism evidence="16 17">
    <name type="scientific">Dioscorea cayennensis subsp. rotundata</name>
    <name type="common">White Guinea yam</name>
    <name type="synonym">Dioscorea rotundata</name>
    <dbReference type="NCBI Taxonomy" id="55577"/>
    <lineage>
        <taxon>Eukaryota</taxon>
        <taxon>Viridiplantae</taxon>
        <taxon>Streptophyta</taxon>
        <taxon>Embryophyta</taxon>
        <taxon>Tracheophyta</taxon>
        <taxon>Spermatophyta</taxon>
        <taxon>Magnoliopsida</taxon>
        <taxon>Liliopsida</taxon>
        <taxon>Dioscoreales</taxon>
        <taxon>Dioscoreaceae</taxon>
        <taxon>Dioscorea</taxon>
    </lineage>
</organism>
<evidence type="ECO:0000256" key="10">
    <source>
        <dbReference type="ARBA" id="ARBA00032947"/>
    </source>
</evidence>
<evidence type="ECO:0000313" key="16">
    <source>
        <dbReference type="Proteomes" id="UP001515500"/>
    </source>
</evidence>
<gene>
    <name evidence="17" type="primary">LOC120256777</name>
</gene>
<dbReference type="InterPro" id="IPR025927">
    <property type="entry name" value="Znf_KANL2-like"/>
</dbReference>
<dbReference type="GO" id="GO:0006325">
    <property type="term" value="P:chromatin organization"/>
    <property type="evidence" value="ECO:0007669"/>
    <property type="project" value="UniProtKB-KW"/>
</dbReference>
<protein>
    <recommendedName>
        <fullName evidence="3">KAT8 regulatory NSL complex subunit 2</fullName>
    </recommendedName>
    <alternativeName>
        <fullName evidence="11">NSL complex protein NSL2</fullName>
    </alternativeName>
    <alternativeName>
        <fullName evidence="10">Non-specific lethal 2 homolog</fullName>
    </alternativeName>
</protein>
<dbReference type="RefSeq" id="XP_039120376.1">
    <property type="nucleotide sequence ID" value="XM_039264442.1"/>
</dbReference>
<dbReference type="Pfam" id="PF13891">
    <property type="entry name" value="zf-C3HC3H_KANSL2"/>
    <property type="match status" value="1"/>
</dbReference>
<evidence type="ECO:0000256" key="13">
    <source>
        <dbReference type="ARBA" id="ARBA00093543"/>
    </source>
</evidence>
<proteinExistence type="predicted"/>
<feature type="region of interest" description="Disordered" evidence="14">
    <location>
        <begin position="1"/>
        <end position="51"/>
    </location>
</feature>
<evidence type="ECO:0000259" key="15">
    <source>
        <dbReference type="Pfam" id="PF13891"/>
    </source>
</evidence>
<evidence type="ECO:0000256" key="4">
    <source>
        <dbReference type="ARBA" id="ARBA00022499"/>
    </source>
</evidence>
<dbReference type="GO" id="GO:0044545">
    <property type="term" value="C:NSL complex"/>
    <property type="evidence" value="ECO:0007669"/>
    <property type="project" value="TreeGrafter"/>
</dbReference>
<dbReference type="GO" id="GO:0005739">
    <property type="term" value="C:mitochondrion"/>
    <property type="evidence" value="ECO:0007669"/>
    <property type="project" value="UniProtKB-SubCell"/>
</dbReference>
<evidence type="ECO:0000256" key="11">
    <source>
        <dbReference type="ARBA" id="ARBA00033378"/>
    </source>
</evidence>
<sequence>MGSATASKHHPAPARSMKRDPSAELLESLDASHNPALAPDPGAVDLMDCGDGDEDEGLRTAVFLSREEVLRRRSRRLKRLAKYYKDQYWALLEEVKVRHRHYYWDFGKSPFVGEDRESGGNEGGAVEGSDERGFGAGDGGKKGERERCGVSGCKACAMPLTRFCHSHILLDGKQTLYKACSYVIKSAQSGQIICGKPVLRAAVPSLCLNHFQKAQKHVSQALKKAGLNVSSSSRPPPKFHIIMAEYVRQIQAKRREALNTTIETVRDEDEKIC</sequence>
<reference evidence="17" key="1">
    <citation type="submission" date="2025-08" db="UniProtKB">
        <authorList>
            <consortium name="RefSeq"/>
        </authorList>
    </citation>
    <scope>IDENTIFICATION</scope>
</reference>
<comment type="subunit">
    <text evidence="13">Component of the NSL complex at least composed of KAT8/MOF, KANSL1, KANSL2, KANSL3, MCRS1, PHF20, OGT1/OGT, WDR5 and HCFC1.</text>
</comment>
<keyword evidence="9" id="KW-0539">Nucleus</keyword>
<name>A0AB40B1G6_DIOCR</name>
<feature type="domain" description="KANL2-like probable zinc-finger" evidence="15">
    <location>
        <begin position="149"/>
        <end position="211"/>
    </location>
</feature>
<dbReference type="GeneID" id="120256777"/>
<dbReference type="GO" id="GO:0005634">
    <property type="term" value="C:nucleus"/>
    <property type="evidence" value="ECO:0007669"/>
    <property type="project" value="UniProtKB-SubCell"/>
</dbReference>
<dbReference type="PANTHER" id="PTHR13453">
    <property type="entry name" value="KAT8 REGULATORY NSL COMPLEX SUBUNIT 2"/>
    <property type="match status" value="1"/>
</dbReference>
<comment type="function">
    <text evidence="12">Non-catalytic component of the NSL histone acetyltransferase complex, a multiprotein complex that mediates histone H4 acetylation at 'Lys-5'- and 'Lys-8' (H4K5ac and H4K8ac) at transcription start sites and promotes transcription initiation. Required for NSL complex stability and for transcription of intraciliary transport genes in both ciliated and non-ciliated cells by regulating histone H4 acetylation at 'Lys-5'- and 'Lys-12' (H4K5ac and H4K12ac). This is necessary for cilium assembly in ciliated cells and for organization of the microtubule cytoskeleton in non-ciliated cells. Required within the NSL complex to maintain nuclear architecture stability by promoting KAT8-mediated acetylation of lamin LMNA.</text>
</comment>
<feature type="compositionally biased region" description="Basic and acidic residues" evidence="14">
    <location>
        <begin position="129"/>
        <end position="145"/>
    </location>
</feature>
<accession>A0AB40B1G6</accession>
<evidence type="ECO:0000256" key="14">
    <source>
        <dbReference type="SAM" id="MobiDB-lite"/>
    </source>
</evidence>
<dbReference type="InterPro" id="IPR026316">
    <property type="entry name" value="NSL2"/>
</dbReference>
<evidence type="ECO:0000256" key="12">
    <source>
        <dbReference type="ARBA" id="ARBA00093359"/>
    </source>
</evidence>
<keyword evidence="5" id="KW-0597">Phosphoprotein</keyword>
<dbReference type="PANTHER" id="PTHR13453:SF1">
    <property type="entry name" value="KAT8 REGULATORY NSL COMPLEX SUBUNIT 2"/>
    <property type="match status" value="1"/>
</dbReference>
<keyword evidence="4" id="KW-1017">Isopeptide bond</keyword>
<dbReference type="AlphaFoldDB" id="A0AB40B1G6"/>
<evidence type="ECO:0000256" key="2">
    <source>
        <dbReference type="ARBA" id="ARBA00004173"/>
    </source>
</evidence>
<evidence type="ECO:0000256" key="8">
    <source>
        <dbReference type="ARBA" id="ARBA00023128"/>
    </source>
</evidence>
<evidence type="ECO:0000256" key="9">
    <source>
        <dbReference type="ARBA" id="ARBA00023242"/>
    </source>
</evidence>
<keyword evidence="7" id="KW-0156">Chromatin regulator</keyword>
<evidence type="ECO:0000256" key="3">
    <source>
        <dbReference type="ARBA" id="ARBA00015508"/>
    </source>
</evidence>
<evidence type="ECO:0000256" key="1">
    <source>
        <dbReference type="ARBA" id="ARBA00004123"/>
    </source>
</evidence>
<comment type="subcellular location">
    <subcellularLocation>
        <location evidence="2">Mitochondrion</location>
    </subcellularLocation>
    <subcellularLocation>
        <location evidence="1">Nucleus</location>
    </subcellularLocation>
</comment>
<dbReference type="Proteomes" id="UP001515500">
    <property type="component" value="Unplaced"/>
</dbReference>
<feature type="region of interest" description="Disordered" evidence="14">
    <location>
        <begin position="115"/>
        <end position="145"/>
    </location>
</feature>
<keyword evidence="6" id="KW-0832">Ubl conjugation</keyword>
<evidence type="ECO:0000313" key="17">
    <source>
        <dbReference type="RefSeq" id="XP_039120376.1"/>
    </source>
</evidence>